<dbReference type="KEGG" id="aell:AELL_1592"/>
<keyword evidence="4 6" id="KW-0732">Signal</keyword>
<feature type="chain" id="PRO_5044584763" description="histidine kinase" evidence="6">
    <location>
        <begin position="18"/>
        <end position="935"/>
    </location>
</feature>
<dbReference type="OrthoDB" id="5365097at2"/>
<evidence type="ECO:0000256" key="5">
    <source>
        <dbReference type="SAM" id="Coils"/>
    </source>
</evidence>
<dbReference type="PROSITE" id="PS50109">
    <property type="entry name" value="HIS_KIN"/>
    <property type="match status" value="1"/>
</dbReference>
<dbReference type="RefSeq" id="WP_118917431.1">
    <property type="nucleotide sequence ID" value="NZ_CP032097.1"/>
</dbReference>
<keyword evidence="10" id="KW-1185">Reference proteome</keyword>
<feature type="domain" description="Histidine kinase" evidence="7">
    <location>
        <begin position="719"/>
        <end position="935"/>
    </location>
</feature>
<organism evidence="9 11">
    <name type="scientific">Arcobacter ellisii</name>
    <dbReference type="NCBI Taxonomy" id="913109"/>
    <lineage>
        <taxon>Bacteria</taxon>
        <taxon>Pseudomonadati</taxon>
        <taxon>Campylobacterota</taxon>
        <taxon>Epsilonproteobacteria</taxon>
        <taxon>Campylobacterales</taxon>
        <taxon>Arcobacteraceae</taxon>
        <taxon>Arcobacter</taxon>
    </lineage>
</organism>
<dbReference type="Pfam" id="PF13426">
    <property type="entry name" value="PAS_9"/>
    <property type="match status" value="1"/>
</dbReference>
<reference evidence="8 10" key="2">
    <citation type="submission" date="2018-08" db="EMBL/GenBank/DDBJ databases">
        <title>Complete genome of the Arcobacter ellisii type strain LMG 26155.</title>
        <authorList>
            <person name="Miller W.G."/>
            <person name="Yee E."/>
            <person name="Bono J.L."/>
        </authorList>
    </citation>
    <scope>NUCLEOTIDE SEQUENCE [LARGE SCALE GENOMIC DNA]</scope>
    <source>
        <strain evidence="8 10">LMG 26155</strain>
    </source>
</reference>
<evidence type="ECO:0000256" key="3">
    <source>
        <dbReference type="ARBA" id="ARBA00022553"/>
    </source>
</evidence>
<dbReference type="InterPro" id="IPR000014">
    <property type="entry name" value="PAS"/>
</dbReference>
<dbReference type="Proteomes" id="UP000290588">
    <property type="component" value="Unassembled WGS sequence"/>
</dbReference>
<dbReference type="InterPro" id="IPR004358">
    <property type="entry name" value="Sig_transdc_His_kin-like_C"/>
</dbReference>
<dbReference type="InterPro" id="IPR003661">
    <property type="entry name" value="HisK_dim/P_dom"/>
</dbReference>
<keyword evidence="5" id="KW-0175">Coiled coil</keyword>
<dbReference type="SUPFAM" id="SSF47384">
    <property type="entry name" value="Homodimeric domain of signal transducing histidine kinase"/>
    <property type="match status" value="1"/>
</dbReference>
<accession>A0A347U8S2</accession>
<evidence type="ECO:0000313" key="9">
    <source>
        <dbReference type="EMBL" id="RXI30100.1"/>
    </source>
</evidence>
<comment type="catalytic activity">
    <reaction evidence="1">
        <text>ATP + protein L-histidine = ADP + protein N-phospho-L-histidine.</text>
        <dbReference type="EC" id="2.7.13.3"/>
    </reaction>
</comment>
<evidence type="ECO:0000256" key="6">
    <source>
        <dbReference type="SAM" id="SignalP"/>
    </source>
</evidence>
<dbReference type="SUPFAM" id="SSF55874">
    <property type="entry name" value="ATPase domain of HSP90 chaperone/DNA topoisomerase II/histidine kinase"/>
    <property type="match status" value="1"/>
</dbReference>
<feature type="coiled-coil region" evidence="5">
    <location>
        <begin position="672"/>
        <end position="711"/>
    </location>
</feature>
<dbReference type="Proteomes" id="UP000262582">
    <property type="component" value="Chromosome"/>
</dbReference>
<dbReference type="EC" id="2.7.13.3" evidence="2"/>
<gene>
    <name evidence="8" type="ORF">AELL_1592</name>
    <name evidence="9" type="ORF">CP962_08830</name>
</gene>
<dbReference type="Gene3D" id="3.30.565.10">
    <property type="entry name" value="Histidine kinase-like ATPase, C-terminal domain"/>
    <property type="match status" value="1"/>
</dbReference>
<proteinExistence type="predicted"/>
<dbReference type="InterPro" id="IPR003594">
    <property type="entry name" value="HATPase_dom"/>
</dbReference>
<evidence type="ECO:0000313" key="10">
    <source>
        <dbReference type="Proteomes" id="UP000262582"/>
    </source>
</evidence>
<dbReference type="InterPro" id="IPR035965">
    <property type="entry name" value="PAS-like_dom_sf"/>
</dbReference>
<dbReference type="SUPFAM" id="SSF53850">
    <property type="entry name" value="Periplasmic binding protein-like II"/>
    <property type="match status" value="2"/>
</dbReference>
<dbReference type="InterPro" id="IPR036890">
    <property type="entry name" value="HATPase_C_sf"/>
</dbReference>
<dbReference type="AlphaFoldDB" id="A0A347U8S2"/>
<dbReference type="NCBIfam" id="TIGR00229">
    <property type="entry name" value="sensory_box"/>
    <property type="match status" value="1"/>
</dbReference>
<dbReference type="Gene3D" id="3.30.450.20">
    <property type="entry name" value="PAS domain"/>
    <property type="match status" value="1"/>
</dbReference>
<protein>
    <recommendedName>
        <fullName evidence="2">histidine kinase</fullName>
        <ecNumber evidence="2">2.7.13.3</ecNumber>
    </recommendedName>
</protein>
<dbReference type="InterPro" id="IPR005467">
    <property type="entry name" value="His_kinase_dom"/>
</dbReference>
<evidence type="ECO:0000313" key="8">
    <source>
        <dbReference type="EMBL" id="AXX95250.1"/>
    </source>
</evidence>
<dbReference type="InterPro" id="IPR001638">
    <property type="entry name" value="Solute-binding_3/MltF_N"/>
</dbReference>
<feature type="coiled-coil region" evidence="5">
    <location>
        <begin position="530"/>
        <end position="557"/>
    </location>
</feature>
<evidence type="ECO:0000256" key="2">
    <source>
        <dbReference type="ARBA" id="ARBA00012438"/>
    </source>
</evidence>
<dbReference type="Gene3D" id="1.10.287.130">
    <property type="match status" value="1"/>
</dbReference>
<dbReference type="InterPro" id="IPR036097">
    <property type="entry name" value="HisK_dim/P_sf"/>
</dbReference>
<evidence type="ECO:0000313" key="11">
    <source>
        <dbReference type="Proteomes" id="UP000290588"/>
    </source>
</evidence>
<dbReference type="Gene3D" id="3.40.190.10">
    <property type="entry name" value="Periplasmic binding protein-like II"/>
    <property type="match status" value="4"/>
</dbReference>
<dbReference type="Pfam" id="PF00497">
    <property type="entry name" value="SBP_bac_3"/>
    <property type="match status" value="2"/>
</dbReference>
<evidence type="ECO:0000259" key="7">
    <source>
        <dbReference type="PROSITE" id="PS50109"/>
    </source>
</evidence>
<dbReference type="Pfam" id="PF02518">
    <property type="entry name" value="HATPase_c"/>
    <property type="match status" value="1"/>
</dbReference>
<dbReference type="CDD" id="cd00130">
    <property type="entry name" value="PAS"/>
    <property type="match status" value="1"/>
</dbReference>
<dbReference type="GO" id="GO:0000155">
    <property type="term" value="F:phosphorelay sensor kinase activity"/>
    <property type="evidence" value="ECO:0007669"/>
    <property type="project" value="InterPro"/>
</dbReference>
<dbReference type="SMART" id="SM00062">
    <property type="entry name" value="PBPb"/>
    <property type="match status" value="2"/>
</dbReference>
<dbReference type="EMBL" id="CP032097">
    <property type="protein sequence ID" value="AXX95250.1"/>
    <property type="molecule type" value="Genomic_DNA"/>
</dbReference>
<reference evidence="9 11" key="1">
    <citation type="submission" date="2017-09" db="EMBL/GenBank/DDBJ databases">
        <title>Genomics of the genus Arcobacter.</title>
        <authorList>
            <person name="Perez-Cataluna A."/>
            <person name="Figueras M.J."/>
            <person name="Salas-Masso N."/>
        </authorList>
    </citation>
    <scope>NUCLEOTIDE SEQUENCE [LARGE SCALE GENOMIC DNA]</scope>
    <source>
        <strain evidence="9 11">CECT 7837</strain>
    </source>
</reference>
<evidence type="ECO:0000256" key="4">
    <source>
        <dbReference type="ARBA" id="ARBA00022729"/>
    </source>
</evidence>
<dbReference type="CDD" id="cd00082">
    <property type="entry name" value="HisKA"/>
    <property type="match status" value="1"/>
</dbReference>
<evidence type="ECO:0000256" key="1">
    <source>
        <dbReference type="ARBA" id="ARBA00000085"/>
    </source>
</evidence>
<name>A0A347U8S2_9BACT</name>
<dbReference type="CDD" id="cd01007">
    <property type="entry name" value="PBP2_BvgS_HisK_like"/>
    <property type="match status" value="2"/>
</dbReference>
<sequence>MKFILLFFILFTTFLNATNNINLTKEELEFLSKNQPLKLHNEQYWPPYNFNENGIAKGFVIDYVNLLARKLNIHVKYISGPSWDEFVKMLKKDEIDAIINMSSSPQREKFFNFSNVYHSASNAIYVKKGNEHLDTLEKLEGKTIVMTKGFFAQQYIEKHYPNIEQILVTDSVEALKLLSLGKADATIDKKNVMDYIISTKNISEVVPTNYIDDNKLVSHISIATSKNKPLLNSIFIKAQNSVTDEELLNLKRKWFGTTEIHNEKNFLTNEEKTYLNNKSVIKMCHIIDLEPIEFYENNEVKGINIDLLNLIGKKLNIKFENIKVYNYETAIRYLQTGVCDILPTTQEDTKLKNIALFTNPILSYKLAIITQKNKPVVESIDEILDKTMAKKSTSENIDYFKSKYPNIDIFETSNDYETLEAVNNNKVYYAVEPLPVIAYYVSKYAFNDIFISRYTDLTLNTKIAISNENYVLYKILNKTIEQIKEYEYTNISNKWANSFLKNSYDYSLLWKVLSFIFIVLCVLIYRQIILNKHNKALKLANNEIAEKTKLIAKQKELFEKLYSKSADGVLLIKDNKIIDCNEASLKILQYEKDELLNKFLPDISPKYQLNGESSNIKAQEKINETITNGISSFEWIFQNKDLENLWIEIVLTYIEIDDVPLIHTVIRDINKRKKMEKELESLTYKLEERIAEEIKKNKEKTNQLIQQSRLAQMGEMISMIAHQWRQPLAAISATTNNLLLKIILGKKIENKDLEVELKLINDYSQHLSLTIDDFRNFFRSDKIKFESSLKEIIQKSINIIKTSLISKNIELEIKYQYDEKITTYINEVQQVILIILKNAEDAFEERDIKNKKIFIKTSKIDNFAVIEINDNAGGISLGIIDKVFDPYFSTKKEKEGTGIGLYMSKIIIDEHCLGNLSVRNSENGALFTIKLPLSL</sequence>
<feature type="signal peptide" evidence="6">
    <location>
        <begin position="1"/>
        <end position="17"/>
    </location>
</feature>
<dbReference type="EMBL" id="NXIG01000008">
    <property type="protein sequence ID" value="RXI30100.1"/>
    <property type="molecule type" value="Genomic_DNA"/>
</dbReference>
<keyword evidence="3" id="KW-0597">Phosphoprotein</keyword>
<dbReference type="PANTHER" id="PTHR35936:SF17">
    <property type="entry name" value="ARGININE-BINDING EXTRACELLULAR PROTEIN ARTP"/>
    <property type="match status" value="1"/>
</dbReference>
<dbReference type="SMART" id="SM00387">
    <property type="entry name" value="HATPase_c"/>
    <property type="match status" value="1"/>
</dbReference>
<dbReference type="PRINTS" id="PR00344">
    <property type="entry name" value="BCTRLSENSOR"/>
</dbReference>
<dbReference type="SUPFAM" id="SSF55785">
    <property type="entry name" value="PYP-like sensor domain (PAS domain)"/>
    <property type="match status" value="1"/>
</dbReference>
<dbReference type="SMART" id="SM00091">
    <property type="entry name" value="PAS"/>
    <property type="match status" value="1"/>
</dbReference>
<dbReference type="PANTHER" id="PTHR35936">
    <property type="entry name" value="MEMBRANE-BOUND LYTIC MUREIN TRANSGLYCOSYLASE F"/>
    <property type="match status" value="1"/>
</dbReference>